<feature type="transmembrane region" description="Helical" evidence="7">
    <location>
        <begin position="168"/>
        <end position="200"/>
    </location>
</feature>
<accession>A0A7T7P081</accession>
<dbReference type="GO" id="GO:0004190">
    <property type="term" value="F:aspartic-type endopeptidase activity"/>
    <property type="evidence" value="ECO:0007669"/>
    <property type="project" value="InterPro"/>
</dbReference>
<gene>
    <name evidence="10" type="ORF">JGZ15_05390</name>
</gene>
<dbReference type="InterPro" id="IPR050882">
    <property type="entry name" value="Prepilin_peptidase/N-MTase"/>
</dbReference>
<dbReference type="InterPro" id="IPR000045">
    <property type="entry name" value="Prepilin_IV_endopep_pep"/>
</dbReference>
<comment type="subcellular location">
    <subcellularLocation>
        <location evidence="1">Cell membrane</location>
        <topology evidence="1">Multi-pass membrane protein</topology>
    </subcellularLocation>
</comment>
<protein>
    <submittedName>
        <fullName evidence="10">Prepilin peptidase</fullName>
    </submittedName>
</protein>
<feature type="transmembrane region" description="Helical" evidence="7">
    <location>
        <begin position="68"/>
        <end position="85"/>
    </location>
</feature>
<proteinExistence type="inferred from homology"/>
<evidence type="ECO:0000256" key="6">
    <source>
        <dbReference type="ARBA" id="ARBA00023136"/>
    </source>
</evidence>
<keyword evidence="3" id="KW-1003">Cell membrane</keyword>
<evidence type="ECO:0000259" key="9">
    <source>
        <dbReference type="Pfam" id="PF06750"/>
    </source>
</evidence>
<feature type="domain" description="Prepilin peptidase A24 N-terminal" evidence="9">
    <location>
        <begin position="8"/>
        <end position="84"/>
    </location>
</feature>
<evidence type="ECO:0000313" key="10">
    <source>
        <dbReference type="EMBL" id="QQM99190.1"/>
    </source>
</evidence>
<evidence type="ECO:0000256" key="7">
    <source>
        <dbReference type="SAM" id="Phobius"/>
    </source>
</evidence>
<dbReference type="PANTHER" id="PTHR30487:SF0">
    <property type="entry name" value="PREPILIN LEADER PEPTIDASE_N-METHYLTRANSFERASE-RELATED"/>
    <property type="match status" value="1"/>
</dbReference>
<comment type="similarity">
    <text evidence="2">Belongs to the peptidase A24 family.</text>
</comment>
<evidence type="ECO:0000256" key="3">
    <source>
        <dbReference type="ARBA" id="ARBA00022475"/>
    </source>
</evidence>
<feature type="transmembrane region" description="Helical" evidence="7">
    <location>
        <begin position="118"/>
        <end position="138"/>
    </location>
</feature>
<dbReference type="Pfam" id="PF06750">
    <property type="entry name" value="A24_N_bact"/>
    <property type="match status" value="1"/>
</dbReference>
<evidence type="ECO:0000256" key="4">
    <source>
        <dbReference type="ARBA" id="ARBA00022692"/>
    </source>
</evidence>
<keyword evidence="4 7" id="KW-0812">Transmembrane</keyword>
<dbReference type="Proteomes" id="UP000595859">
    <property type="component" value="Chromosome"/>
</dbReference>
<dbReference type="PANTHER" id="PTHR30487">
    <property type="entry name" value="TYPE 4 PREPILIN-LIKE PROTEINS LEADER PEPTIDE-PROCESSING ENZYME"/>
    <property type="match status" value="1"/>
</dbReference>
<feature type="domain" description="Prepilin type IV endopeptidase peptidase" evidence="8">
    <location>
        <begin position="100"/>
        <end position="194"/>
    </location>
</feature>
<keyword evidence="5 7" id="KW-1133">Transmembrane helix</keyword>
<evidence type="ECO:0000313" key="11">
    <source>
        <dbReference type="Proteomes" id="UP000595859"/>
    </source>
</evidence>
<evidence type="ECO:0000256" key="1">
    <source>
        <dbReference type="ARBA" id="ARBA00004651"/>
    </source>
</evidence>
<organism evidence="10 11">
    <name type="scientific">Staphylococcus pseudintermedius</name>
    <dbReference type="NCBI Taxonomy" id="283734"/>
    <lineage>
        <taxon>Bacteria</taxon>
        <taxon>Bacillati</taxon>
        <taxon>Bacillota</taxon>
        <taxon>Bacilli</taxon>
        <taxon>Bacillales</taxon>
        <taxon>Staphylococcaceae</taxon>
        <taxon>Staphylococcus</taxon>
        <taxon>Staphylococcus intermedius group</taxon>
    </lineage>
</organism>
<dbReference type="GO" id="GO:0006465">
    <property type="term" value="P:signal peptide processing"/>
    <property type="evidence" value="ECO:0007669"/>
    <property type="project" value="TreeGrafter"/>
</dbReference>
<feature type="transmembrane region" description="Helical" evidence="7">
    <location>
        <begin position="91"/>
        <end position="111"/>
    </location>
</feature>
<feature type="transmembrane region" description="Helical" evidence="7">
    <location>
        <begin position="144"/>
        <end position="161"/>
    </location>
</feature>
<evidence type="ECO:0000259" key="8">
    <source>
        <dbReference type="Pfam" id="PF01478"/>
    </source>
</evidence>
<dbReference type="GO" id="GO:0005886">
    <property type="term" value="C:plasma membrane"/>
    <property type="evidence" value="ECO:0007669"/>
    <property type="project" value="UniProtKB-SubCell"/>
</dbReference>
<evidence type="ECO:0000256" key="5">
    <source>
        <dbReference type="ARBA" id="ARBA00022989"/>
    </source>
</evidence>
<dbReference type="Pfam" id="PF01478">
    <property type="entry name" value="Peptidase_A24"/>
    <property type="match status" value="1"/>
</dbReference>
<dbReference type="AlphaFoldDB" id="A0A7T7P081"/>
<dbReference type="InterPro" id="IPR010627">
    <property type="entry name" value="Prepilin_pept_A24_N"/>
</dbReference>
<feature type="transmembrane region" description="Helical" evidence="7">
    <location>
        <begin position="6"/>
        <end position="25"/>
    </location>
</feature>
<dbReference type="Gene3D" id="1.20.120.1220">
    <property type="match status" value="1"/>
</dbReference>
<keyword evidence="6 7" id="KW-0472">Membrane</keyword>
<evidence type="ECO:0000256" key="2">
    <source>
        <dbReference type="ARBA" id="ARBA00005801"/>
    </source>
</evidence>
<sequence>MIVALFFVGSILMSFLLQFADHPSLSMRHCLQRSKCQTCQHELKSLDLVPILSYCALKGRCRFCRQRIPISLFIGEVLGGCIIIYPLLLPVYIPLETFYVMALLLLTIAIVDIRTQLILHRFLCLISILLVALHPSFYIDVPHLLLWVTTFLIGCIQQNYVGMGDIKLFLIIIFFFPVPFLLFFLELIFPIGCILLPISFMFNWIHQRRVPLAPAIFTAFVTVSTIYPQLISFYGGFL</sequence>
<reference evidence="10 11" key="1">
    <citation type="submission" date="2020-12" db="EMBL/GenBank/DDBJ databases">
        <title>Whole genome sequencing and de novo assembly of Staphylococcus pseudintermedius: a novel pangenome approach to unravel pathogenesis of canine pyoderma.</title>
        <authorList>
            <person name="Ferrer L."/>
            <person name="Perez D."/>
            <person name="Fonticoba R."/>
            <person name="Vines J."/>
            <person name="Fabregas N."/>
            <person name="Madronero S."/>
            <person name="Meroni G."/>
            <person name="Martino P."/>
            <person name="Martinez S."/>
            <person name="Cusco A."/>
            <person name="Migura L."/>
            <person name="Francino O."/>
        </authorList>
    </citation>
    <scope>NUCLEOTIDE SEQUENCE [LARGE SCALE GENOMIC DNA]</scope>
    <source>
        <strain evidence="10 11">HSP080</strain>
    </source>
</reference>
<feature type="transmembrane region" description="Helical" evidence="7">
    <location>
        <begin position="212"/>
        <end position="237"/>
    </location>
</feature>
<name>A0A7T7P081_STAPS</name>
<dbReference type="EMBL" id="CP066884">
    <property type="protein sequence ID" value="QQM99190.1"/>
    <property type="molecule type" value="Genomic_DNA"/>
</dbReference>